<gene>
    <name evidence="1" type="ORF">MILVUS5_LOCUS35825</name>
</gene>
<reference evidence="1" key="1">
    <citation type="submission" date="2023-10" db="EMBL/GenBank/DDBJ databases">
        <authorList>
            <person name="Rodriguez Cubillos JULIANA M."/>
            <person name="De Vega J."/>
        </authorList>
    </citation>
    <scope>NUCLEOTIDE SEQUENCE</scope>
</reference>
<proteinExistence type="predicted"/>
<dbReference type="Proteomes" id="UP001177021">
    <property type="component" value="Unassembled WGS sequence"/>
</dbReference>
<comment type="caution">
    <text evidence="1">The sequence shown here is derived from an EMBL/GenBank/DDBJ whole genome shotgun (WGS) entry which is preliminary data.</text>
</comment>
<accession>A0ACB0LRP3</accession>
<evidence type="ECO:0000313" key="2">
    <source>
        <dbReference type="Proteomes" id="UP001177021"/>
    </source>
</evidence>
<dbReference type="EMBL" id="CASHSV030000615">
    <property type="protein sequence ID" value="CAJ2672141.1"/>
    <property type="molecule type" value="Genomic_DNA"/>
</dbReference>
<name>A0ACB0LRP3_TRIPR</name>
<protein>
    <submittedName>
        <fullName evidence="1">Uncharacterized protein</fullName>
    </submittedName>
</protein>
<evidence type="ECO:0000313" key="1">
    <source>
        <dbReference type="EMBL" id="CAJ2672141.1"/>
    </source>
</evidence>
<keyword evidence="2" id="KW-1185">Reference proteome</keyword>
<sequence>MGASRKLQGEIDRVLKKVQEGVEVFDSIWNKVYDTDNANQKEKFEADLKKEIKKLQRYRDQIKTWIQSSEIKDKKVSASYEQALVDARKLIEREMERFKICEKETKTKAFSKEGLGQQPKTDPREKAKSETRDWLNNVVGELESQIDSFEAELEGLTVKKGKNRPPRLTHLETSITRHKAHINKCELVLRLLDNDELSPEQVNDVKDFLDDYVERNQDDFDEFDDIDDLYSSLPLDKVDTLEDLVTNPTSVAVTKTISSLPLDEGKILEDLVTIPTGLAKGVPGLSLKNPLVASVSLSASSQTSEQADETASQDSNSDIVAKTPPPKSGGISPSASTPTGNHATPASVNVSALNLSSAPAAAVLPGSNSVRNVLENAVVNQSASPKEEEINSFPNRRPSPSLSDIALARSRNSLSNQATASIPLGSGNMVSSNGSPGSVPSASEITKRNILGADDRLGSSGMVQPLVSPLSNRLILPQVGKANDGPTSVDSGTVSEAAAVSGRVFSPSVVPGMQWRPGSPFQNQNDAGQVRGRTEIAPDQREKFLQKLQQVQQQGPSTLLNMPSLVGGNHKQFSSQQQNPLLQQFNSQGPSVSSQSVMGLGAQSPGFSGISSVSVQQPNSVLSPSSQQPIPGFAKDADKIEEQQQHQNFPDESAIESTSSTGIGKNLIVEDDLKSPYVVDSPAGVSASLPEAAQISRDIDLSPGQPLQSNQSTGSLGVIGRRNGVELGAIGDSFSASSVSSGGVRDQQYNLQMLEAAHFKIPQAKDSERPRTYTPRHPTITPPCYPQAQAPIVNNPAFWERLGLEPFGTDTLFFAFYYQQNTYQQYLAAKELKKQSWRYHRKYNTWFQRHEEPKVATDEYEQGTYVYFDFHIANDDHNKHGWCQRIKNEFTFEYNFLEDELLV</sequence>
<organism evidence="1 2">
    <name type="scientific">Trifolium pratense</name>
    <name type="common">Red clover</name>
    <dbReference type="NCBI Taxonomy" id="57577"/>
    <lineage>
        <taxon>Eukaryota</taxon>
        <taxon>Viridiplantae</taxon>
        <taxon>Streptophyta</taxon>
        <taxon>Embryophyta</taxon>
        <taxon>Tracheophyta</taxon>
        <taxon>Spermatophyta</taxon>
        <taxon>Magnoliopsida</taxon>
        <taxon>eudicotyledons</taxon>
        <taxon>Gunneridae</taxon>
        <taxon>Pentapetalae</taxon>
        <taxon>rosids</taxon>
        <taxon>fabids</taxon>
        <taxon>Fabales</taxon>
        <taxon>Fabaceae</taxon>
        <taxon>Papilionoideae</taxon>
        <taxon>50 kb inversion clade</taxon>
        <taxon>NPAAA clade</taxon>
        <taxon>Hologalegina</taxon>
        <taxon>IRL clade</taxon>
        <taxon>Trifolieae</taxon>
        <taxon>Trifolium</taxon>
    </lineage>
</organism>